<dbReference type="FunFam" id="3.80.30.20:FF:000001">
    <property type="entry name" value="tRNA-2-methylthio-N(6)-dimethylallyladenosine synthase 2"/>
    <property type="match status" value="1"/>
</dbReference>
<keyword evidence="4" id="KW-0004">4Fe-4S</keyword>
<keyword evidence="7" id="KW-0949">S-adenosyl-L-methionine</keyword>
<evidence type="ECO:0000256" key="15">
    <source>
        <dbReference type="ARBA" id="ARBA00069898"/>
    </source>
</evidence>
<evidence type="ECO:0000256" key="1">
    <source>
        <dbReference type="ARBA" id="ARBA00001966"/>
    </source>
</evidence>
<dbReference type="Pfam" id="PF04055">
    <property type="entry name" value="Radical_SAM"/>
    <property type="match status" value="1"/>
</dbReference>
<dbReference type="InterPro" id="IPR006638">
    <property type="entry name" value="Elp3/MiaA/NifB-like_rSAM"/>
</dbReference>
<keyword evidence="10" id="KW-0408">Iron</keyword>
<protein>
    <recommendedName>
        <fullName evidence="15">Threonylcarbamoyladenosine tRNA methylthiotransferase MtaB</fullName>
        <ecNumber evidence="3">2.8.4.5</ecNumber>
    </recommendedName>
    <alternativeName>
        <fullName evidence="12">tRNA-t(6)A37 methylthiotransferase</fullName>
    </alternativeName>
</protein>
<dbReference type="InterPro" id="IPR023404">
    <property type="entry name" value="rSAM_horseshoe"/>
</dbReference>
<dbReference type="InterPro" id="IPR058240">
    <property type="entry name" value="rSAM_sf"/>
</dbReference>
<dbReference type="SFLD" id="SFLDG01082">
    <property type="entry name" value="B12-binding_domain_containing"/>
    <property type="match status" value="1"/>
</dbReference>
<evidence type="ECO:0000256" key="2">
    <source>
        <dbReference type="ARBA" id="ARBA00002399"/>
    </source>
</evidence>
<dbReference type="PROSITE" id="PS51449">
    <property type="entry name" value="MTTASE_N"/>
    <property type="match status" value="1"/>
</dbReference>
<name>A0A6N7IYM7_9FIRM</name>
<organism evidence="18 19">
    <name type="scientific">Candidatus Weimeria bifida</name>
    <dbReference type="NCBI Taxonomy" id="2599074"/>
    <lineage>
        <taxon>Bacteria</taxon>
        <taxon>Bacillati</taxon>
        <taxon>Bacillota</taxon>
        <taxon>Clostridia</taxon>
        <taxon>Lachnospirales</taxon>
        <taxon>Lachnospiraceae</taxon>
        <taxon>Candidatus Weimeria</taxon>
    </lineage>
</organism>
<gene>
    <name evidence="18" type="primary">mtaB</name>
    <name evidence="18" type="ORF">FRC54_05460</name>
</gene>
<evidence type="ECO:0000256" key="12">
    <source>
        <dbReference type="ARBA" id="ARBA00031213"/>
    </source>
</evidence>
<evidence type="ECO:0000256" key="11">
    <source>
        <dbReference type="ARBA" id="ARBA00023014"/>
    </source>
</evidence>
<dbReference type="CDD" id="cd01335">
    <property type="entry name" value="Radical_SAM"/>
    <property type="match status" value="1"/>
</dbReference>
<evidence type="ECO:0000256" key="10">
    <source>
        <dbReference type="ARBA" id="ARBA00023004"/>
    </source>
</evidence>
<dbReference type="GO" id="GO:0046872">
    <property type="term" value="F:metal ion binding"/>
    <property type="evidence" value="ECO:0007669"/>
    <property type="project" value="UniProtKB-KW"/>
</dbReference>
<dbReference type="NCBIfam" id="TIGR00089">
    <property type="entry name" value="MiaB/RimO family radical SAM methylthiotransferase"/>
    <property type="match status" value="1"/>
</dbReference>
<dbReference type="PROSITE" id="PS01278">
    <property type="entry name" value="MTTASE_RADICAL"/>
    <property type="match status" value="1"/>
</dbReference>
<evidence type="ECO:0000313" key="18">
    <source>
        <dbReference type="EMBL" id="MQN01362.1"/>
    </source>
</evidence>
<evidence type="ECO:0000256" key="14">
    <source>
        <dbReference type="ARBA" id="ARBA00061574"/>
    </source>
</evidence>
<evidence type="ECO:0000256" key="13">
    <source>
        <dbReference type="ARBA" id="ARBA00051661"/>
    </source>
</evidence>
<dbReference type="GO" id="GO:0035598">
    <property type="term" value="F:tRNA (N(6)-L-threonylcarbamoyladenosine(37)-C(2))-methylthiotransferase activity"/>
    <property type="evidence" value="ECO:0007669"/>
    <property type="project" value="UniProtKB-EC"/>
</dbReference>
<dbReference type="SFLD" id="SFLDS00029">
    <property type="entry name" value="Radical_SAM"/>
    <property type="match status" value="1"/>
</dbReference>
<feature type="domain" description="Radical SAM core" evidence="17">
    <location>
        <begin position="147"/>
        <end position="374"/>
    </location>
</feature>
<evidence type="ECO:0000256" key="5">
    <source>
        <dbReference type="ARBA" id="ARBA00022490"/>
    </source>
</evidence>
<reference evidence="18" key="1">
    <citation type="journal article" date="2020" name="Appl. Environ. Microbiol.">
        <title>Medium-Chain Fatty Acid Synthesis by 'Candidatus Weimeria bifida' gen. nov., sp. nov., and 'Candidatus Pseudoramibacter fermentans' sp. nov.</title>
        <authorList>
            <person name="Scarborough M.J."/>
            <person name="Myers K.S."/>
            <person name="Donohue T.J."/>
            <person name="Noguera D.R."/>
        </authorList>
    </citation>
    <scope>NUCLEOTIDE SEQUENCE</scope>
    <source>
        <strain evidence="18">LCO1.1</strain>
    </source>
</reference>
<evidence type="ECO:0000256" key="6">
    <source>
        <dbReference type="ARBA" id="ARBA00022679"/>
    </source>
</evidence>
<dbReference type="PANTHER" id="PTHR11918:SF45">
    <property type="entry name" value="THREONYLCARBAMOYLADENOSINE TRNA METHYLTHIOTRANSFERASE"/>
    <property type="match status" value="1"/>
</dbReference>
<comment type="function">
    <text evidence="2">Catalyzes the methylthiolation of N6-threonylcarbamoyladenosine (t(6)A), leading to the formation of 2-methylthio-N6-threonylcarbamoyladenosine (ms(2)t(6)A) at position 37 in tRNAs that read codons beginning with adenine.</text>
</comment>
<dbReference type="SFLD" id="SFLDG01061">
    <property type="entry name" value="methylthiotransferase"/>
    <property type="match status" value="1"/>
</dbReference>
<dbReference type="InterPro" id="IPR020612">
    <property type="entry name" value="Methylthiotransferase_CS"/>
</dbReference>
<dbReference type="InterPro" id="IPR006467">
    <property type="entry name" value="MiaB-like_bact"/>
</dbReference>
<dbReference type="AlphaFoldDB" id="A0A6N7IYM7"/>
<evidence type="ECO:0000256" key="8">
    <source>
        <dbReference type="ARBA" id="ARBA00022694"/>
    </source>
</evidence>
<comment type="catalytic activity">
    <reaction evidence="13">
        <text>N(6)-L-threonylcarbamoyladenosine(37) in tRNA + (sulfur carrier)-SH + AH2 + 2 S-adenosyl-L-methionine = 2-methylsulfanyl-N(6)-L-threonylcarbamoyladenosine(37) in tRNA + (sulfur carrier)-H + 5'-deoxyadenosine + L-methionine + A + S-adenosyl-L-homocysteine + 2 H(+)</text>
        <dbReference type="Rhea" id="RHEA:37075"/>
        <dbReference type="Rhea" id="RHEA-COMP:10163"/>
        <dbReference type="Rhea" id="RHEA-COMP:11092"/>
        <dbReference type="Rhea" id="RHEA-COMP:14737"/>
        <dbReference type="Rhea" id="RHEA-COMP:14739"/>
        <dbReference type="ChEBI" id="CHEBI:13193"/>
        <dbReference type="ChEBI" id="CHEBI:15378"/>
        <dbReference type="ChEBI" id="CHEBI:17319"/>
        <dbReference type="ChEBI" id="CHEBI:17499"/>
        <dbReference type="ChEBI" id="CHEBI:29917"/>
        <dbReference type="ChEBI" id="CHEBI:57844"/>
        <dbReference type="ChEBI" id="CHEBI:57856"/>
        <dbReference type="ChEBI" id="CHEBI:59789"/>
        <dbReference type="ChEBI" id="CHEBI:64428"/>
        <dbReference type="ChEBI" id="CHEBI:74418"/>
        <dbReference type="ChEBI" id="CHEBI:74420"/>
        <dbReference type="EC" id="2.8.4.5"/>
    </reaction>
</comment>
<evidence type="ECO:0000256" key="4">
    <source>
        <dbReference type="ARBA" id="ARBA00022485"/>
    </source>
</evidence>
<dbReference type="SUPFAM" id="SSF102114">
    <property type="entry name" value="Radical SAM enzymes"/>
    <property type="match status" value="1"/>
</dbReference>
<dbReference type="InterPro" id="IPR034557">
    <property type="entry name" value="ThrcA_tRNA_MEthiotransferase"/>
</dbReference>
<dbReference type="PROSITE" id="PS51918">
    <property type="entry name" value="RADICAL_SAM"/>
    <property type="match status" value="1"/>
</dbReference>
<dbReference type="Gene3D" id="3.80.30.20">
    <property type="entry name" value="tm_1862 like domain"/>
    <property type="match status" value="1"/>
</dbReference>
<keyword evidence="6" id="KW-0808">Transferase</keyword>
<keyword evidence="5" id="KW-0963">Cytoplasm</keyword>
<dbReference type="SMART" id="SM00729">
    <property type="entry name" value="Elp3"/>
    <property type="match status" value="1"/>
</dbReference>
<evidence type="ECO:0000259" key="16">
    <source>
        <dbReference type="PROSITE" id="PS51449"/>
    </source>
</evidence>
<dbReference type="Pfam" id="PF00919">
    <property type="entry name" value="UPF0004"/>
    <property type="match status" value="1"/>
</dbReference>
<dbReference type="EC" id="2.8.4.5" evidence="3"/>
<dbReference type="SFLD" id="SFLDF00295">
    <property type="entry name" value="threonylcarbamoyladenosine_tRN"/>
    <property type="match status" value="1"/>
</dbReference>
<comment type="caution">
    <text evidence="18">The sequence shown here is derived from an EMBL/GenBank/DDBJ whole genome shotgun (WGS) entry which is preliminary data.</text>
</comment>
<evidence type="ECO:0000256" key="9">
    <source>
        <dbReference type="ARBA" id="ARBA00022723"/>
    </source>
</evidence>
<dbReference type="InterPro" id="IPR005839">
    <property type="entry name" value="Methylthiotransferase"/>
</dbReference>
<comment type="similarity">
    <text evidence="14">Belongs to the methylthiotransferase family. MtaB subfamily.</text>
</comment>
<dbReference type="NCBIfam" id="TIGR01579">
    <property type="entry name" value="MiaB-like-C"/>
    <property type="match status" value="1"/>
</dbReference>
<evidence type="ECO:0000313" key="19">
    <source>
        <dbReference type="Proteomes" id="UP000460257"/>
    </source>
</evidence>
<sequence>MKNKTAAFHNLGCKVNAYEMEGMEEELRKAGYKIVPFTEKADVYVINTCTVTRVADQKSRQMISRAKNLNPDAIVVACGCYANTGKDVLIRDGVADLILGNNEKSHLNEEIEKLKTRRLTDNNARETFVPDINKGKWEFEETKVSMKEEHTRAFLKVEDGCNQFCTYCIIPFARGRERSRSPEKVIEEVNELVKQGFREFVLTGIRLTSYSYDGFELKDLVKEVAKIDGVHRIRLGSLEPRAVTEDFAKELSELKNFCPHFHLSLQSGSKTVLSRMNRHYTPEEFLTSVGYLRKYFDDPALTADMICGFPGETEEEFNESLEFAKKVGFYEIHVFPYSVRQGTRAEKMPGQLSKKQKAERTQLLRAAAALMKQAYLDRHLGKAAEALLEEKTEIGGKTYWCGYTPEYIRVLYDSDEDMSGKFVTGKLTRIEDGFIHLSDD</sequence>
<keyword evidence="8" id="KW-0819">tRNA processing</keyword>
<evidence type="ECO:0000256" key="7">
    <source>
        <dbReference type="ARBA" id="ARBA00022691"/>
    </source>
</evidence>
<dbReference type="InterPro" id="IPR038135">
    <property type="entry name" value="Methylthiotransferase_N_sf"/>
</dbReference>
<dbReference type="FunFam" id="3.40.50.12160:FF:000004">
    <property type="entry name" value="Threonylcarbamoyladenosine tRNA methylthiotransferase MtaB"/>
    <property type="match status" value="1"/>
</dbReference>
<dbReference type="InterPro" id="IPR007197">
    <property type="entry name" value="rSAM"/>
</dbReference>
<keyword evidence="9" id="KW-0479">Metal-binding</keyword>
<accession>A0A6N7IYM7</accession>
<feature type="domain" description="MTTase N-terminal" evidence="16">
    <location>
        <begin position="4"/>
        <end position="116"/>
    </location>
</feature>
<keyword evidence="11" id="KW-0411">Iron-sulfur</keyword>
<dbReference type="InterPro" id="IPR013848">
    <property type="entry name" value="Methylthiotransferase_N"/>
</dbReference>
<comment type="cofactor">
    <cofactor evidence="1">
        <name>[4Fe-4S] cluster</name>
        <dbReference type="ChEBI" id="CHEBI:49883"/>
    </cofactor>
</comment>
<proteinExistence type="inferred from homology"/>
<evidence type="ECO:0000256" key="3">
    <source>
        <dbReference type="ARBA" id="ARBA00013273"/>
    </source>
</evidence>
<keyword evidence="19" id="KW-1185">Reference proteome</keyword>
<dbReference type="EMBL" id="VOGC01000006">
    <property type="protein sequence ID" value="MQN01362.1"/>
    <property type="molecule type" value="Genomic_DNA"/>
</dbReference>
<dbReference type="Gene3D" id="3.40.50.12160">
    <property type="entry name" value="Methylthiotransferase, N-terminal domain"/>
    <property type="match status" value="1"/>
</dbReference>
<dbReference type="PANTHER" id="PTHR11918">
    <property type="entry name" value="RADICAL SAM PROTEINS"/>
    <property type="match status" value="1"/>
</dbReference>
<dbReference type="Proteomes" id="UP000460257">
    <property type="component" value="Unassembled WGS sequence"/>
</dbReference>
<dbReference type="GO" id="GO:0051539">
    <property type="term" value="F:4 iron, 4 sulfur cluster binding"/>
    <property type="evidence" value="ECO:0007669"/>
    <property type="project" value="UniProtKB-KW"/>
</dbReference>
<evidence type="ECO:0000259" key="17">
    <source>
        <dbReference type="PROSITE" id="PS51918"/>
    </source>
</evidence>